<keyword evidence="1" id="KW-0472">Membrane</keyword>
<dbReference type="AlphaFoldDB" id="A0A498IRU7"/>
<evidence type="ECO:0000313" key="3">
    <source>
        <dbReference type="Proteomes" id="UP000290289"/>
    </source>
</evidence>
<protein>
    <submittedName>
        <fullName evidence="2">Uncharacterized protein</fullName>
    </submittedName>
</protein>
<reference evidence="2 3" key="1">
    <citation type="submission" date="2018-10" db="EMBL/GenBank/DDBJ databases">
        <title>A high-quality apple genome assembly.</title>
        <authorList>
            <person name="Hu J."/>
        </authorList>
    </citation>
    <scope>NUCLEOTIDE SEQUENCE [LARGE SCALE GENOMIC DNA]</scope>
    <source>
        <strain evidence="3">cv. HFTH1</strain>
        <tissue evidence="2">Young leaf</tissue>
    </source>
</reference>
<proteinExistence type="predicted"/>
<keyword evidence="1" id="KW-1133">Transmembrane helix</keyword>
<feature type="transmembrane region" description="Helical" evidence="1">
    <location>
        <begin position="123"/>
        <end position="149"/>
    </location>
</feature>
<dbReference type="EMBL" id="RDQH01000337">
    <property type="protein sequence ID" value="RXH84797.1"/>
    <property type="molecule type" value="Genomic_DNA"/>
</dbReference>
<dbReference type="Proteomes" id="UP000290289">
    <property type="component" value="Chromosome 11"/>
</dbReference>
<keyword evidence="3" id="KW-1185">Reference proteome</keyword>
<sequence>VHSKEEGEAFIRYCRYLLNGCKVWWEDRHNVQADLSAPTDPKHPCTRILLGNLDLLKYHHFQLYACLLNKWHEANVSLQEFLMLYILRKNVDRHYFFQSWSSIKWHAYITDLSRHNKDWYKEVLVVMVIWKVTSLRPGFIMFIMIAFYATMTWEIFGNTDLEAWLRRHRESSNHPIPDLVWVEVKET</sequence>
<feature type="non-terminal residue" evidence="2">
    <location>
        <position position="1"/>
    </location>
</feature>
<organism evidence="2 3">
    <name type="scientific">Malus domestica</name>
    <name type="common">Apple</name>
    <name type="synonym">Pyrus malus</name>
    <dbReference type="NCBI Taxonomy" id="3750"/>
    <lineage>
        <taxon>Eukaryota</taxon>
        <taxon>Viridiplantae</taxon>
        <taxon>Streptophyta</taxon>
        <taxon>Embryophyta</taxon>
        <taxon>Tracheophyta</taxon>
        <taxon>Spermatophyta</taxon>
        <taxon>Magnoliopsida</taxon>
        <taxon>eudicotyledons</taxon>
        <taxon>Gunneridae</taxon>
        <taxon>Pentapetalae</taxon>
        <taxon>rosids</taxon>
        <taxon>fabids</taxon>
        <taxon>Rosales</taxon>
        <taxon>Rosaceae</taxon>
        <taxon>Amygdaloideae</taxon>
        <taxon>Maleae</taxon>
        <taxon>Malus</taxon>
    </lineage>
</organism>
<accession>A0A498IRU7</accession>
<keyword evidence="1" id="KW-0812">Transmembrane</keyword>
<evidence type="ECO:0000256" key="1">
    <source>
        <dbReference type="SAM" id="Phobius"/>
    </source>
</evidence>
<gene>
    <name evidence="2" type="ORF">DVH24_040145</name>
</gene>
<evidence type="ECO:0000313" key="2">
    <source>
        <dbReference type="EMBL" id="RXH84797.1"/>
    </source>
</evidence>
<comment type="caution">
    <text evidence="2">The sequence shown here is derived from an EMBL/GenBank/DDBJ whole genome shotgun (WGS) entry which is preliminary data.</text>
</comment>
<name>A0A498IRU7_MALDO</name>